<accession>A0ABP3PVG6</accession>
<proteinExistence type="predicted"/>
<dbReference type="InterPro" id="IPR000843">
    <property type="entry name" value="HTH_LacI"/>
</dbReference>
<dbReference type="PANTHER" id="PTHR30146:SF120">
    <property type="entry name" value="ALANINE RACEMASE"/>
    <property type="match status" value="1"/>
</dbReference>
<reference evidence="6" key="1">
    <citation type="journal article" date="2019" name="Int. J. Syst. Evol. Microbiol.">
        <title>The Global Catalogue of Microorganisms (GCM) 10K type strain sequencing project: providing services to taxonomists for standard genome sequencing and annotation.</title>
        <authorList>
            <consortium name="The Broad Institute Genomics Platform"/>
            <consortium name="The Broad Institute Genome Sequencing Center for Infectious Disease"/>
            <person name="Wu L."/>
            <person name="Ma J."/>
        </authorList>
    </citation>
    <scope>NUCLEOTIDE SEQUENCE [LARGE SCALE GENOMIC DNA]</scope>
    <source>
        <strain evidence="6">JCM 15089</strain>
    </source>
</reference>
<sequence length="342" mass="36681">MPKKSTPSNIKMSDIAKIAGVHTSTVSRALAGSPLVDEAVRKKIAGIARSCGYVVNSAARSLRLRRSQTISVAIPLGHESQQPLSDPFFVEMFGYLADEITQRGYGVHLQKILPPMDRWLENLIASNQPDGILIIGQSTEHKAIEAMAKKFLPLVVWGGQVARQSYCTVGSDNIEGGRLAAEHLLACGRQKIVFVGDTNAPEFLLRYKGYRAALEHSSHDIEKPYLASSHLTADGAYAAVKSLIAGKHALDAICAATDIIAANAIRAITDTGKTVPGDIAVVGYDDIALAAHTNPPLTTVRQDIQQGARTMVDLLFRRIDGEKTPSAIIPTQLVIRASSGCP</sequence>
<dbReference type="SUPFAM" id="SSF47413">
    <property type="entry name" value="lambda repressor-like DNA-binding domains"/>
    <property type="match status" value="1"/>
</dbReference>
<dbReference type="Proteomes" id="UP001499951">
    <property type="component" value="Unassembled WGS sequence"/>
</dbReference>
<dbReference type="Pfam" id="PF00356">
    <property type="entry name" value="LacI"/>
    <property type="match status" value="1"/>
</dbReference>
<dbReference type="Pfam" id="PF13377">
    <property type="entry name" value="Peripla_BP_3"/>
    <property type="match status" value="1"/>
</dbReference>
<gene>
    <name evidence="5" type="ORF">GCM10008942_23130</name>
</gene>
<dbReference type="EMBL" id="BAAADD010000006">
    <property type="protein sequence ID" value="GAA0573838.1"/>
    <property type="molecule type" value="Genomic_DNA"/>
</dbReference>
<dbReference type="Gene3D" id="3.40.50.2300">
    <property type="match status" value="2"/>
</dbReference>
<evidence type="ECO:0000256" key="1">
    <source>
        <dbReference type="ARBA" id="ARBA00023015"/>
    </source>
</evidence>
<keyword evidence="6" id="KW-1185">Reference proteome</keyword>
<dbReference type="Gene3D" id="1.10.260.40">
    <property type="entry name" value="lambda repressor-like DNA-binding domains"/>
    <property type="match status" value="1"/>
</dbReference>
<evidence type="ECO:0000259" key="4">
    <source>
        <dbReference type="PROSITE" id="PS50932"/>
    </source>
</evidence>
<feature type="domain" description="HTH lacI-type" evidence="4">
    <location>
        <begin position="10"/>
        <end position="64"/>
    </location>
</feature>
<keyword evidence="2 5" id="KW-0238">DNA-binding</keyword>
<dbReference type="RefSeq" id="WP_208393905.1">
    <property type="nucleotide sequence ID" value="NZ_BAAADD010000006.1"/>
</dbReference>
<name>A0ABP3PVG6_9PROT</name>
<organism evidence="5 6">
    <name type="scientific">Rhizomicrobium electricum</name>
    <dbReference type="NCBI Taxonomy" id="480070"/>
    <lineage>
        <taxon>Bacteria</taxon>
        <taxon>Pseudomonadati</taxon>
        <taxon>Pseudomonadota</taxon>
        <taxon>Alphaproteobacteria</taxon>
        <taxon>Micropepsales</taxon>
        <taxon>Micropepsaceae</taxon>
        <taxon>Rhizomicrobium</taxon>
    </lineage>
</organism>
<comment type="caution">
    <text evidence="5">The sequence shown here is derived from an EMBL/GenBank/DDBJ whole genome shotgun (WGS) entry which is preliminary data.</text>
</comment>
<dbReference type="InterPro" id="IPR046335">
    <property type="entry name" value="LacI/GalR-like_sensor"/>
</dbReference>
<dbReference type="SMART" id="SM00354">
    <property type="entry name" value="HTH_LACI"/>
    <property type="match status" value="1"/>
</dbReference>
<dbReference type="SUPFAM" id="SSF53822">
    <property type="entry name" value="Periplasmic binding protein-like I"/>
    <property type="match status" value="1"/>
</dbReference>
<dbReference type="InterPro" id="IPR028082">
    <property type="entry name" value="Peripla_BP_I"/>
</dbReference>
<dbReference type="CDD" id="cd01392">
    <property type="entry name" value="HTH_LacI"/>
    <property type="match status" value="1"/>
</dbReference>
<protein>
    <submittedName>
        <fullName evidence="5">LacI family DNA-binding transcriptional regulator</fullName>
    </submittedName>
</protein>
<evidence type="ECO:0000256" key="2">
    <source>
        <dbReference type="ARBA" id="ARBA00023125"/>
    </source>
</evidence>
<evidence type="ECO:0000313" key="5">
    <source>
        <dbReference type="EMBL" id="GAA0573838.1"/>
    </source>
</evidence>
<dbReference type="GO" id="GO:0003677">
    <property type="term" value="F:DNA binding"/>
    <property type="evidence" value="ECO:0007669"/>
    <property type="project" value="UniProtKB-KW"/>
</dbReference>
<evidence type="ECO:0000256" key="3">
    <source>
        <dbReference type="ARBA" id="ARBA00023163"/>
    </source>
</evidence>
<dbReference type="PANTHER" id="PTHR30146">
    <property type="entry name" value="LACI-RELATED TRANSCRIPTIONAL REPRESSOR"/>
    <property type="match status" value="1"/>
</dbReference>
<dbReference type="InterPro" id="IPR010982">
    <property type="entry name" value="Lambda_DNA-bd_dom_sf"/>
</dbReference>
<evidence type="ECO:0000313" key="6">
    <source>
        <dbReference type="Proteomes" id="UP001499951"/>
    </source>
</evidence>
<keyword evidence="1" id="KW-0805">Transcription regulation</keyword>
<keyword evidence="3" id="KW-0804">Transcription</keyword>
<dbReference type="PROSITE" id="PS50932">
    <property type="entry name" value="HTH_LACI_2"/>
    <property type="match status" value="1"/>
</dbReference>